<sequence length="863" mass="96991">MARLNLPKFYQYSSTGWKKAAKVNCVVLIFMSVALVVCLIVVASQNGGSQKALFFYNGDCDEGSVSQVNTALHLLINVISTLILASSNFFMQVLNSPSREEVNMAHFKGSWLGIGVPSVRNVAHVSKFKTWSWVVLLLSSIPIHLLFNSTIFQTDHRESEFHLIIATENFVNAGPFNLPGASLFPAGLFWDGYWHAYGYSNGLFNRDDIAFSDALAIYADQGSGAIKNTTTAATNGHQWSRLDIQECEQEYVSCSGLKQHRSLILVADKPGGWIRDQMWHLNDNQTKLWDKYVPSDEPNHLFFENACKMEAVYMGDKPTYCDNNCNDIFPPFNAFDWQYSFIDNATLDRLNRTSDPYVPICLEDLFQDCFSDYAYNYYYYACQPGAFDLSIKYCLAEPLDRVCHVALSPTLLIGVTICVIVKTCTAILVTVTLVRRRQTPLVTLGDAIVSFIEKPDPITVGLCTFGQDDARKLSKTKHASQDLPLVARQWQPLRKRRGAVVPISVWSTSYFLFALGIAVCGTCFGIARQSKTFWGSFFESDQNAFSNMPFTFFEGVMTANSPQLLLSFCYLAYNNLFTRLQMAREWALFSEECLPLRVTDPQGEQYATYRLQLPYKYSLPLIAVSIFLHWMLSNIIYLFVSTGGYYGPRFTNNNSNIEDRILPPGTAVAVGFSTYSLLAMLIVSCFLILIPILLSLKRLAPNMVNIGSNSFALSAACHVSKLSYAAKFSEDTMSPYLTEPSRSLDYSSMPLYSAERVHSSADELITDANLDGIEMQQLVMTRKSSSRQSLAAERLMGNELVQEDDGDGVGERSLFRNLARSKIRWGVVHMHPEWYAHVGMFEHLSFGVEEDNVQAPVQGRRYA</sequence>
<comment type="caution">
    <text evidence="1">The sequence shown here is derived from an EMBL/GenBank/DDBJ whole genome shotgun (WGS) entry which is preliminary data.</text>
</comment>
<evidence type="ECO:0000313" key="1">
    <source>
        <dbReference type="EMBL" id="KAI4859729.1"/>
    </source>
</evidence>
<accession>A0ACB9YK67</accession>
<gene>
    <name evidence="1" type="ORF">F4820DRAFT_438888</name>
</gene>
<dbReference type="EMBL" id="MU393616">
    <property type="protein sequence ID" value="KAI4859729.1"/>
    <property type="molecule type" value="Genomic_DNA"/>
</dbReference>
<keyword evidence="2" id="KW-1185">Reference proteome</keyword>
<name>A0ACB9YK67_9PEZI</name>
<organism evidence="1 2">
    <name type="scientific">Hypoxylon rubiginosum</name>
    <dbReference type="NCBI Taxonomy" id="110542"/>
    <lineage>
        <taxon>Eukaryota</taxon>
        <taxon>Fungi</taxon>
        <taxon>Dikarya</taxon>
        <taxon>Ascomycota</taxon>
        <taxon>Pezizomycotina</taxon>
        <taxon>Sordariomycetes</taxon>
        <taxon>Xylariomycetidae</taxon>
        <taxon>Xylariales</taxon>
        <taxon>Hypoxylaceae</taxon>
        <taxon>Hypoxylon</taxon>
    </lineage>
</organism>
<proteinExistence type="predicted"/>
<protein>
    <submittedName>
        <fullName evidence="1">Uncharacterized protein</fullName>
    </submittedName>
</protein>
<evidence type="ECO:0000313" key="2">
    <source>
        <dbReference type="Proteomes" id="UP001497700"/>
    </source>
</evidence>
<dbReference type="Proteomes" id="UP001497700">
    <property type="component" value="Unassembled WGS sequence"/>
</dbReference>
<reference evidence="1 2" key="1">
    <citation type="journal article" date="2022" name="New Phytol.">
        <title>Ecological generalism drives hyperdiversity of secondary metabolite gene clusters in xylarialean endophytes.</title>
        <authorList>
            <person name="Franco M.E.E."/>
            <person name="Wisecaver J.H."/>
            <person name="Arnold A.E."/>
            <person name="Ju Y.M."/>
            <person name="Slot J.C."/>
            <person name="Ahrendt S."/>
            <person name="Moore L.P."/>
            <person name="Eastman K.E."/>
            <person name="Scott K."/>
            <person name="Konkel Z."/>
            <person name="Mondo S.J."/>
            <person name="Kuo A."/>
            <person name="Hayes R.D."/>
            <person name="Haridas S."/>
            <person name="Andreopoulos B."/>
            <person name="Riley R."/>
            <person name="LaButti K."/>
            <person name="Pangilinan J."/>
            <person name="Lipzen A."/>
            <person name="Amirebrahimi M."/>
            <person name="Yan J."/>
            <person name="Adam C."/>
            <person name="Keymanesh K."/>
            <person name="Ng V."/>
            <person name="Louie K."/>
            <person name="Northen T."/>
            <person name="Drula E."/>
            <person name="Henrissat B."/>
            <person name="Hsieh H.M."/>
            <person name="Youens-Clark K."/>
            <person name="Lutzoni F."/>
            <person name="Miadlikowska J."/>
            <person name="Eastwood D.C."/>
            <person name="Hamelin R.C."/>
            <person name="Grigoriev I.V."/>
            <person name="U'Ren J.M."/>
        </authorList>
    </citation>
    <scope>NUCLEOTIDE SEQUENCE [LARGE SCALE GENOMIC DNA]</scope>
    <source>
        <strain evidence="1 2">CBS 119005</strain>
    </source>
</reference>